<accession>A0AAN9Z120</accession>
<evidence type="ECO:0000256" key="9">
    <source>
        <dbReference type="SAM" id="Phobius"/>
    </source>
</evidence>
<comment type="subcellular location">
    <subcellularLocation>
        <location evidence="1">Membrane</location>
        <topology evidence="1">Multi-pass membrane protein</topology>
    </subcellularLocation>
</comment>
<dbReference type="Pfam" id="PF06027">
    <property type="entry name" value="SLC35F"/>
    <property type="match status" value="1"/>
</dbReference>
<dbReference type="InterPro" id="IPR052221">
    <property type="entry name" value="SLC35F_Transporter"/>
</dbReference>
<protein>
    <recommendedName>
        <fullName evidence="12">Solute carrier family 35 member F1</fullName>
    </recommendedName>
</protein>
<keyword evidence="11" id="KW-1185">Reference proteome</keyword>
<feature type="transmembrane region" description="Helical" evidence="9">
    <location>
        <begin position="142"/>
        <end position="161"/>
    </location>
</feature>
<feature type="transmembrane region" description="Helical" evidence="9">
    <location>
        <begin position="322"/>
        <end position="340"/>
    </location>
</feature>
<keyword evidence="4 9" id="KW-0812">Transmembrane</keyword>
<proteinExistence type="inferred from homology"/>
<evidence type="ECO:0000256" key="8">
    <source>
        <dbReference type="SAM" id="MobiDB-lite"/>
    </source>
</evidence>
<evidence type="ECO:0008006" key="12">
    <source>
        <dbReference type="Google" id="ProtNLM"/>
    </source>
</evidence>
<feature type="transmembrane region" description="Helical" evidence="9">
    <location>
        <begin position="231"/>
        <end position="252"/>
    </location>
</feature>
<dbReference type="PANTHER" id="PTHR14233:SF4">
    <property type="entry name" value="SOLUTE CARRIER FAMILY 35 MEMBER F2"/>
    <property type="match status" value="1"/>
</dbReference>
<evidence type="ECO:0000256" key="1">
    <source>
        <dbReference type="ARBA" id="ARBA00004141"/>
    </source>
</evidence>
<gene>
    <name evidence="10" type="ORF">R5R35_000119</name>
</gene>
<evidence type="ECO:0000256" key="3">
    <source>
        <dbReference type="ARBA" id="ARBA00022448"/>
    </source>
</evidence>
<evidence type="ECO:0000256" key="4">
    <source>
        <dbReference type="ARBA" id="ARBA00022692"/>
    </source>
</evidence>
<feature type="transmembrane region" description="Helical" evidence="9">
    <location>
        <begin position="116"/>
        <end position="136"/>
    </location>
</feature>
<dbReference type="InterPro" id="IPR009262">
    <property type="entry name" value="SLC35_F1/F2/F6"/>
</dbReference>
<evidence type="ECO:0000256" key="5">
    <source>
        <dbReference type="ARBA" id="ARBA00022989"/>
    </source>
</evidence>
<feature type="transmembrane region" description="Helical" evidence="9">
    <location>
        <begin position="74"/>
        <end position="95"/>
    </location>
</feature>
<dbReference type="EMBL" id="JAZDUA010000214">
    <property type="protein sequence ID" value="KAK7864013.1"/>
    <property type="molecule type" value="Genomic_DNA"/>
</dbReference>
<feature type="transmembrane region" description="Helical" evidence="9">
    <location>
        <begin position="200"/>
        <end position="219"/>
    </location>
</feature>
<dbReference type="GO" id="GO:0016020">
    <property type="term" value="C:membrane"/>
    <property type="evidence" value="ECO:0007669"/>
    <property type="project" value="UniProtKB-SubCell"/>
</dbReference>
<dbReference type="Proteomes" id="UP001378592">
    <property type="component" value="Unassembled WGS sequence"/>
</dbReference>
<feature type="transmembrane region" description="Helical" evidence="9">
    <location>
        <begin position="296"/>
        <end position="316"/>
    </location>
</feature>
<feature type="transmembrane region" description="Helical" evidence="9">
    <location>
        <begin position="168"/>
        <end position="188"/>
    </location>
</feature>
<organism evidence="10 11">
    <name type="scientific">Gryllus longicercus</name>
    <dbReference type="NCBI Taxonomy" id="2509291"/>
    <lineage>
        <taxon>Eukaryota</taxon>
        <taxon>Metazoa</taxon>
        <taxon>Ecdysozoa</taxon>
        <taxon>Arthropoda</taxon>
        <taxon>Hexapoda</taxon>
        <taxon>Insecta</taxon>
        <taxon>Pterygota</taxon>
        <taxon>Neoptera</taxon>
        <taxon>Polyneoptera</taxon>
        <taxon>Orthoptera</taxon>
        <taxon>Ensifera</taxon>
        <taxon>Gryllidea</taxon>
        <taxon>Grylloidea</taxon>
        <taxon>Gryllidae</taxon>
        <taxon>Gryllinae</taxon>
        <taxon>Gryllus</taxon>
    </lineage>
</organism>
<feature type="transmembrane region" description="Helical" evidence="9">
    <location>
        <begin position="44"/>
        <end position="68"/>
    </location>
</feature>
<dbReference type="InterPro" id="IPR037185">
    <property type="entry name" value="EmrE-like"/>
</dbReference>
<evidence type="ECO:0000313" key="10">
    <source>
        <dbReference type="EMBL" id="KAK7864013.1"/>
    </source>
</evidence>
<feature type="compositionally biased region" description="Basic and acidic residues" evidence="8">
    <location>
        <begin position="8"/>
        <end position="24"/>
    </location>
</feature>
<reference evidence="10 11" key="1">
    <citation type="submission" date="2024-03" db="EMBL/GenBank/DDBJ databases">
        <title>The genome assembly and annotation of the cricket Gryllus longicercus Weissman &amp; Gray.</title>
        <authorList>
            <person name="Szrajer S."/>
            <person name="Gray D."/>
            <person name="Ylla G."/>
        </authorList>
    </citation>
    <scope>NUCLEOTIDE SEQUENCE [LARGE SCALE GENOMIC DNA]</scope>
    <source>
        <strain evidence="10">DAG 2021-001</strain>
        <tissue evidence="10">Whole body minus gut</tissue>
    </source>
</reference>
<dbReference type="AlphaFoldDB" id="A0AAN9Z120"/>
<comment type="caution">
    <text evidence="10">The sequence shown here is derived from an EMBL/GenBank/DDBJ whole genome shotgun (WGS) entry which is preliminary data.</text>
</comment>
<dbReference type="SUPFAM" id="SSF103481">
    <property type="entry name" value="Multidrug resistance efflux transporter EmrE"/>
    <property type="match status" value="1"/>
</dbReference>
<evidence type="ECO:0000256" key="6">
    <source>
        <dbReference type="ARBA" id="ARBA00023136"/>
    </source>
</evidence>
<dbReference type="PANTHER" id="PTHR14233">
    <property type="entry name" value="DUF914-RELATED"/>
    <property type="match status" value="1"/>
</dbReference>
<keyword evidence="3" id="KW-0813">Transport</keyword>
<comment type="similarity">
    <text evidence="2">Belongs to the SLC35F solute transporter family.</text>
</comment>
<sequence>MATNRPGCSRERDPFKRPNRDGGKKYGLLEKTDKYLSELEKWPVWRAIILGQVMSFLICSMALCSYYINSVYQVAMPTGQSFIHYGMLCLVYTTWLACRTGERGLLSVIRNRGWRYVLIAVADVEANTLVTTAYQFTTLTSIQLLDCISLPVVLALSCIVLRVRYKMVHIIGIGVCLMGVGCLVWADIEDGRPIIGGKTRLLGDMLCLVGALLFAMIAVAQEFVAKTFDGIEYLGMLGLFGSILNGLQLAFLEKSVIYEMKWDTFPVLWLFCGFGVAQFVFHSIAPVVLRDSGATALQLSLLTSDFYCVLGGILLLHYKVHVLYFVSFSLTMVGVLIYAIKRTPITTQQPASYRIMSRNHTTSFDVELAPAMTLSSGCASVSPSHGTLSGSTDTVLSASCISQNLRSSGNNSY</sequence>
<evidence type="ECO:0000313" key="11">
    <source>
        <dbReference type="Proteomes" id="UP001378592"/>
    </source>
</evidence>
<evidence type="ECO:0000256" key="2">
    <source>
        <dbReference type="ARBA" id="ARBA00007863"/>
    </source>
</evidence>
<name>A0AAN9Z120_9ORTH</name>
<evidence type="ECO:0000256" key="7">
    <source>
        <dbReference type="ARBA" id="ARBA00037727"/>
    </source>
</evidence>
<feature type="region of interest" description="Disordered" evidence="8">
    <location>
        <begin position="1"/>
        <end position="24"/>
    </location>
</feature>
<comment type="function">
    <text evidence="7">Putative solute transporter.</text>
</comment>
<keyword evidence="6 9" id="KW-0472">Membrane</keyword>
<keyword evidence="5 9" id="KW-1133">Transmembrane helix</keyword>
<dbReference type="GO" id="GO:0022857">
    <property type="term" value="F:transmembrane transporter activity"/>
    <property type="evidence" value="ECO:0007669"/>
    <property type="project" value="InterPro"/>
</dbReference>
<feature type="transmembrane region" description="Helical" evidence="9">
    <location>
        <begin position="267"/>
        <end position="289"/>
    </location>
</feature>